<evidence type="ECO:0000313" key="2">
    <source>
        <dbReference type="Proteomes" id="UP001651880"/>
    </source>
</evidence>
<name>A0ABT1NBJ5_9FIRM</name>
<comment type="caution">
    <text evidence="1">The sequence shown here is derived from an EMBL/GenBank/DDBJ whole genome shotgun (WGS) entry which is preliminary data.</text>
</comment>
<dbReference type="EMBL" id="JAJEKE010000002">
    <property type="protein sequence ID" value="MCQ1528632.1"/>
    <property type="molecule type" value="Genomic_DNA"/>
</dbReference>
<sequence>MDDNKIALEDEIKSLVCRIPDVLSCKVILGDKNEVEDIHVLCSTGRNIKQLVRDIQSAISARFNMEIDYKVISVAQIEENEYKDNRLRIDSISMMNMDNSLKATVVLDNEGKTFEGVSIKVKSTTNKYKAVAEATILALEAFINTSSIFYLEGIEKAKIAGRDVFLCLVGYTYKNTENLLIGSSLIKTDENEAVVKSALNALNRMISKMV</sequence>
<proteinExistence type="predicted"/>
<evidence type="ECO:0000313" key="1">
    <source>
        <dbReference type="EMBL" id="MCQ1528632.1"/>
    </source>
</evidence>
<dbReference type="Proteomes" id="UP001651880">
    <property type="component" value="Unassembled WGS sequence"/>
</dbReference>
<reference evidence="1 2" key="1">
    <citation type="submission" date="2021-10" db="EMBL/GenBank/DDBJ databases">
        <title>Lutispora strain m25 sp. nov., a thermophilic, non-spore-forming bacterium isolated from a lab-scale methanogenic bioreactor digesting anaerobic sludge.</title>
        <authorList>
            <person name="El Houari A."/>
            <person name="Mcdonald J."/>
        </authorList>
    </citation>
    <scope>NUCLEOTIDE SEQUENCE [LARGE SCALE GENOMIC DNA]</scope>
    <source>
        <strain evidence="2">m25</strain>
    </source>
</reference>
<dbReference type="RefSeq" id="WP_255226148.1">
    <property type="nucleotide sequence ID" value="NZ_JAJEKE010000002.1"/>
</dbReference>
<keyword evidence="2" id="KW-1185">Reference proteome</keyword>
<gene>
    <name evidence="1" type="ORF">LJD61_03615</name>
</gene>
<accession>A0ABT1NBJ5</accession>
<organism evidence="1 2">
    <name type="scientific">Lutispora saccharofermentans</name>
    <dbReference type="NCBI Taxonomy" id="3024236"/>
    <lineage>
        <taxon>Bacteria</taxon>
        <taxon>Bacillati</taxon>
        <taxon>Bacillota</taxon>
        <taxon>Clostridia</taxon>
        <taxon>Lutisporales</taxon>
        <taxon>Lutisporaceae</taxon>
        <taxon>Lutispora</taxon>
    </lineage>
</organism>
<protein>
    <submittedName>
        <fullName evidence="1">Uncharacterized protein</fullName>
    </submittedName>
</protein>